<dbReference type="EMBL" id="SGJD01053738">
    <property type="protein sequence ID" value="KAB0336951.1"/>
    <property type="molecule type" value="Genomic_DNA"/>
</dbReference>
<name>A0A643ASX8_BALPH</name>
<feature type="non-terminal residue" evidence="1">
    <location>
        <position position="72"/>
    </location>
</feature>
<proteinExistence type="predicted"/>
<keyword evidence="2" id="KW-1185">Reference proteome</keyword>
<dbReference type="InterPro" id="IPR001285">
    <property type="entry name" value="Synaptophysin/porin"/>
</dbReference>
<reference evidence="1 2" key="1">
    <citation type="journal article" date="2019" name="PLoS ONE">
        <title>Genomic analyses reveal an absence of contemporary introgressive admixture between fin whales and blue whales, despite known hybrids.</title>
        <authorList>
            <person name="Westbury M.V."/>
            <person name="Petersen B."/>
            <person name="Lorenzen E.D."/>
        </authorList>
    </citation>
    <scope>NUCLEOTIDE SEQUENCE [LARGE SCALE GENOMIC DNA]</scope>
    <source>
        <strain evidence="1">FinWhale-01</strain>
    </source>
</reference>
<dbReference type="OrthoDB" id="10006326at2759"/>
<evidence type="ECO:0000313" key="1">
    <source>
        <dbReference type="EMBL" id="KAB0336951.1"/>
    </source>
</evidence>
<comment type="caution">
    <text evidence="1">The sequence shown here is derived from an EMBL/GenBank/DDBJ whole genome shotgun (WGS) entry which is preliminary data.</text>
</comment>
<gene>
    <name evidence="1" type="ORF">E2I00_000964</name>
</gene>
<dbReference type="PANTHER" id="PTHR10306">
    <property type="entry name" value="SYNAPTOPHYSIN"/>
    <property type="match status" value="1"/>
</dbReference>
<dbReference type="GO" id="GO:0030672">
    <property type="term" value="C:synaptic vesicle membrane"/>
    <property type="evidence" value="ECO:0007669"/>
    <property type="project" value="TreeGrafter"/>
</dbReference>
<dbReference type="AlphaFoldDB" id="A0A643ASX8"/>
<protein>
    <submittedName>
        <fullName evidence="1">Uncharacterized protein</fullName>
    </submittedName>
</protein>
<feature type="non-terminal residue" evidence="1">
    <location>
        <position position="1"/>
    </location>
</feature>
<dbReference type="PANTHER" id="PTHR10306:SF9">
    <property type="entry name" value="SYNAPTOPHYSIN-LIKE PROTEIN 1"/>
    <property type="match status" value="1"/>
</dbReference>
<sequence>IQVACQTKLSDNKTITATFGYPFRNTEDVFLSLLEESKLNEASFQPPQGVNVCDVDWKSYVLIGDYSSSAQF</sequence>
<evidence type="ECO:0000313" key="2">
    <source>
        <dbReference type="Proteomes" id="UP000437017"/>
    </source>
</evidence>
<organism evidence="1 2">
    <name type="scientific">Balaenoptera physalus</name>
    <name type="common">Fin whale</name>
    <name type="synonym">Balaena physalus</name>
    <dbReference type="NCBI Taxonomy" id="9770"/>
    <lineage>
        <taxon>Eukaryota</taxon>
        <taxon>Metazoa</taxon>
        <taxon>Chordata</taxon>
        <taxon>Craniata</taxon>
        <taxon>Vertebrata</taxon>
        <taxon>Euteleostomi</taxon>
        <taxon>Mammalia</taxon>
        <taxon>Eutheria</taxon>
        <taxon>Laurasiatheria</taxon>
        <taxon>Artiodactyla</taxon>
        <taxon>Whippomorpha</taxon>
        <taxon>Cetacea</taxon>
        <taxon>Mysticeti</taxon>
        <taxon>Balaenopteridae</taxon>
        <taxon>Balaenoptera</taxon>
    </lineage>
</organism>
<accession>A0A643ASX8</accession>
<dbReference type="Proteomes" id="UP000437017">
    <property type="component" value="Unassembled WGS sequence"/>
</dbReference>